<name>A0ABX2CHF4_9BRAD</name>
<comment type="caution">
    <text evidence="1">The sequence shown here is derived from an EMBL/GenBank/DDBJ whole genome shotgun (WGS) entry which is preliminary data.</text>
</comment>
<sequence>MPHAYAIEVTDIDSRRDGAVGPSYDFTFTSHDDLNEIVARVQRRGLFDHNESKAFVTGLKLLGGVMLNHRGEPLFAEFGPAFKEFMTKLKSGAKAQEAEA</sequence>
<dbReference type="Pfam" id="PF12977">
    <property type="entry name" value="DUF3861"/>
    <property type="match status" value="1"/>
</dbReference>
<gene>
    <name evidence="1" type="ORF">HL667_17285</name>
</gene>
<dbReference type="Gene3D" id="3.10.20.850">
    <property type="entry name" value="Protein of unknown function DUF3861"/>
    <property type="match status" value="1"/>
</dbReference>
<accession>A0ABX2CHF4</accession>
<evidence type="ECO:0000313" key="2">
    <source>
        <dbReference type="Proteomes" id="UP000886476"/>
    </source>
</evidence>
<dbReference type="InterPro" id="IPR024476">
    <property type="entry name" value="DUF3861"/>
</dbReference>
<dbReference type="RefSeq" id="WP_172111852.1">
    <property type="nucleotide sequence ID" value="NZ_JABFDN010000005.1"/>
</dbReference>
<keyword evidence="2" id="KW-1185">Reference proteome</keyword>
<dbReference type="Proteomes" id="UP000886476">
    <property type="component" value="Unassembled WGS sequence"/>
</dbReference>
<protein>
    <submittedName>
        <fullName evidence="1">DUF3861 domain-containing protein</fullName>
    </submittedName>
</protein>
<proteinExistence type="predicted"/>
<dbReference type="EMBL" id="JABFDN010000005">
    <property type="protein sequence ID" value="NPU66759.1"/>
    <property type="molecule type" value="Genomic_DNA"/>
</dbReference>
<organism evidence="1 2">
    <name type="scientific">Bradyrhizobium aeschynomenes</name>
    <dbReference type="NCBI Taxonomy" id="2734909"/>
    <lineage>
        <taxon>Bacteria</taxon>
        <taxon>Pseudomonadati</taxon>
        <taxon>Pseudomonadota</taxon>
        <taxon>Alphaproteobacteria</taxon>
        <taxon>Hyphomicrobiales</taxon>
        <taxon>Nitrobacteraceae</taxon>
        <taxon>Bradyrhizobium</taxon>
    </lineage>
</organism>
<reference evidence="1" key="1">
    <citation type="submission" date="2020-05" db="EMBL/GenBank/DDBJ databases">
        <title>Nod-independent and nitrogen-fixing Bradyrhizobium aeschynomene sp. nov. isolated from nodules of Aeschynomene indica.</title>
        <authorList>
            <person name="Zhang Z."/>
        </authorList>
    </citation>
    <scope>NUCLEOTIDE SEQUENCE</scope>
    <source>
        <strain evidence="1">83012</strain>
    </source>
</reference>
<evidence type="ECO:0000313" key="1">
    <source>
        <dbReference type="EMBL" id="NPU66759.1"/>
    </source>
</evidence>
<dbReference type="InterPro" id="IPR038194">
    <property type="entry name" value="DUF3861_sf"/>
</dbReference>